<dbReference type="STRING" id="1434701.SAMN05443634_105201"/>
<evidence type="ECO:0000313" key="3">
    <source>
        <dbReference type="Proteomes" id="UP000184120"/>
    </source>
</evidence>
<reference evidence="1" key="1">
    <citation type="journal article" date="2014" name="Int. J. Syst. Evol. Microbiol.">
        <title>Complete genome of a new Firmicutes species belonging to the dominant human colonic microbiota ('Ruminococcus bicirculans') reveals two chromosomes and a selective capacity to utilize plant glucans.</title>
        <authorList>
            <consortium name="NISC Comparative Sequencing Program"/>
            <person name="Wegmann U."/>
            <person name="Louis P."/>
            <person name="Goesmann A."/>
            <person name="Henrissat B."/>
            <person name="Duncan S.H."/>
            <person name="Flint H.J."/>
        </authorList>
    </citation>
    <scope>NUCLEOTIDE SEQUENCE</scope>
    <source>
        <strain evidence="1">CGMCC 1.12707</strain>
    </source>
</reference>
<reference evidence="4" key="4">
    <citation type="journal article" date="2019" name="Int. J. Syst. Evol. Microbiol.">
        <title>The Global Catalogue of Microorganisms (GCM) 10K type strain sequencing project: providing services to taxonomists for standard genome sequencing and annotation.</title>
        <authorList>
            <consortium name="The Broad Institute Genomics Platform"/>
            <consortium name="The Broad Institute Genome Sequencing Center for Infectious Disease"/>
            <person name="Wu L."/>
            <person name="Ma J."/>
        </authorList>
    </citation>
    <scope>NUCLEOTIDE SEQUENCE [LARGE SCALE GENOMIC DNA]</scope>
    <source>
        <strain evidence="4">CGMCC 1.12707</strain>
    </source>
</reference>
<name>A0A1M6XCU9_9FLAO</name>
<dbReference type="Proteomes" id="UP000650994">
    <property type="component" value="Unassembled WGS sequence"/>
</dbReference>
<reference evidence="1" key="5">
    <citation type="submission" date="2024-05" db="EMBL/GenBank/DDBJ databases">
        <authorList>
            <person name="Sun Q."/>
            <person name="Zhou Y."/>
        </authorList>
    </citation>
    <scope>NUCLEOTIDE SEQUENCE</scope>
    <source>
        <strain evidence="1">CGMCC 1.12707</strain>
    </source>
</reference>
<reference evidence="3" key="3">
    <citation type="submission" date="2016-11" db="EMBL/GenBank/DDBJ databases">
        <authorList>
            <person name="Varghese N."/>
            <person name="Submissions S."/>
        </authorList>
    </citation>
    <scope>NUCLEOTIDE SEQUENCE [LARGE SCALE GENOMIC DNA]</scope>
    <source>
        <strain evidence="3">DSM 27989</strain>
    </source>
</reference>
<proteinExistence type="predicted"/>
<dbReference type="EMBL" id="FRBH01000005">
    <property type="protein sequence ID" value="SHL03743.1"/>
    <property type="molecule type" value="Genomic_DNA"/>
</dbReference>
<organism evidence="2 3">
    <name type="scientific">Chishuiella changwenlii</name>
    <dbReference type="NCBI Taxonomy" id="1434701"/>
    <lineage>
        <taxon>Bacteria</taxon>
        <taxon>Pseudomonadati</taxon>
        <taxon>Bacteroidota</taxon>
        <taxon>Flavobacteriia</taxon>
        <taxon>Flavobacteriales</taxon>
        <taxon>Weeksellaceae</taxon>
        <taxon>Chishuiella</taxon>
    </lineage>
</organism>
<evidence type="ECO:0000313" key="1">
    <source>
        <dbReference type="EMBL" id="GGF00450.1"/>
    </source>
</evidence>
<sequence length="89" mass="10187">MEKGRKLSKIYESFENGIDQIKTKDSVSFRKEVMKQLSISSNTAFYKRIKGHRGHSLAEVAAINKLFEKFGVTENIWSEPTPEPIPITE</sequence>
<dbReference type="Proteomes" id="UP000184120">
    <property type="component" value="Unassembled WGS sequence"/>
</dbReference>
<evidence type="ECO:0000313" key="2">
    <source>
        <dbReference type="EMBL" id="SHL03743.1"/>
    </source>
</evidence>
<accession>A0A1M6XCU9</accession>
<protein>
    <submittedName>
        <fullName evidence="2">Uncharacterized protein</fullName>
    </submittedName>
</protein>
<dbReference type="AlphaFoldDB" id="A0A1M6XCU9"/>
<keyword evidence="4" id="KW-1185">Reference proteome</keyword>
<evidence type="ECO:0000313" key="4">
    <source>
        <dbReference type="Proteomes" id="UP000650994"/>
    </source>
</evidence>
<dbReference type="RefSeq" id="WP_072931261.1">
    <property type="nucleotide sequence ID" value="NZ_BMFL01000011.1"/>
</dbReference>
<gene>
    <name evidence="1" type="ORF">GCM10010984_17540</name>
    <name evidence="2" type="ORF">SAMN05443634_105201</name>
</gene>
<dbReference type="EMBL" id="BMFL01000011">
    <property type="protein sequence ID" value="GGF00450.1"/>
    <property type="molecule type" value="Genomic_DNA"/>
</dbReference>
<reference evidence="2" key="2">
    <citation type="submission" date="2016-11" db="EMBL/GenBank/DDBJ databases">
        <authorList>
            <person name="Jaros S."/>
            <person name="Januszkiewicz K."/>
            <person name="Wedrychowicz H."/>
        </authorList>
    </citation>
    <scope>NUCLEOTIDE SEQUENCE [LARGE SCALE GENOMIC DNA]</scope>
    <source>
        <strain evidence="2">DSM 27989</strain>
    </source>
</reference>